<evidence type="ECO:0000256" key="1">
    <source>
        <dbReference type="SAM" id="Phobius"/>
    </source>
</evidence>
<evidence type="ECO:0008006" key="4">
    <source>
        <dbReference type="Google" id="ProtNLM"/>
    </source>
</evidence>
<organism evidence="2 3">
    <name type="scientific">Candidatus Glassbacteria bacterium RIFCSPLOWO2_12_FULL_58_11</name>
    <dbReference type="NCBI Taxonomy" id="1817867"/>
    <lineage>
        <taxon>Bacteria</taxon>
        <taxon>Candidatus Glassiibacteriota</taxon>
    </lineage>
</organism>
<dbReference type="InterPro" id="IPR013783">
    <property type="entry name" value="Ig-like_fold"/>
</dbReference>
<comment type="caution">
    <text evidence="2">The sequence shown here is derived from an EMBL/GenBank/DDBJ whole genome shotgun (WGS) entry which is preliminary data.</text>
</comment>
<reference evidence="2 3" key="1">
    <citation type="journal article" date="2016" name="Nat. Commun.">
        <title>Thousands of microbial genomes shed light on interconnected biogeochemical processes in an aquifer system.</title>
        <authorList>
            <person name="Anantharaman K."/>
            <person name="Brown C.T."/>
            <person name="Hug L.A."/>
            <person name="Sharon I."/>
            <person name="Castelle C.J."/>
            <person name="Probst A.J."/>
            <person name="Thomas B.C."/>
            <person name="Singh A."/>
            <person name="Wilkins M.J."/>
            <person name="Karaoz U."/>
            <person name="Brodie E.L."/>
            <person name="Williams K.H."/>
            <person name="Hubbard S.S."/>
            <person name="Banfield J.F."/>
        </authorList>
    </citation>
    <scope>NUCLEOTIDE SEQUENCE [LARGE SCALE GENOMIC DNA]</scope>
</reference>
<sequence>MTGQYSIKLQPGNGRLERSRLRRPELNKERRGIVRRYGLLSAALLIWGAVAVRAGEPGLTVFQDLEEATGRISRLVDKPYLKLVTDGIYQPEVLIFKDLETGSEVWSLTRELCTDLANIERRSAWSCNGQYVSFIGNTAFWNYNDNQLWKRTWAGYNYIANADGSGRRKLWGSYSGRLMLHQDKFNNWDQTRPDVLYYPAGDTLWRVTLGNGEKDNQSEPIYRFPKRENKIIQEISDSNFMLIEESGRDPNCYVINLNKDPGDPLFCLTCPLKGEVHPGSFRFMRSRLQIRGGYENHALGDILMLVDPEKGRFIECPPEVDPYGVEMAHLWYGLPDDRAAFSGRVRGEPFGLYVQLPGKAPVLLAEVSDGHPTWCGHDPEWFFYAVGTPSNDSPYSRRLVAGRADGSQLRIICTPFDRRRGEDEGGYDAIPRPNQSPDATKCWFHSSMLMPTNKYTGSYLAVFRRPHPPAGVEISGQGEATTVKWKPHVLSSEVKGYHVYRSEDGGKSFNEVTSQAAPGTELKDRSAPHGKNCIYAVTAEEWSRLESDVAAASSGGEPVKGWDKTPPAKVSEFKAERKDGLIRLAWSRSNEQDLRYYNLYASTKERPGAVQRRRLVSPPHDQSGYIDWTAPVSGPVYYALTAVDRQGNESEPVFTEAP</sequence>
<proteinExistence type="predicted"/>
<dbReference type="AlphaFoldDB" id="A0A1F5YPB5"/>
<keyword evidence="1" id="KW-0812">Transmembrane</keyword>
<evidence type="ECO:0000313" key="2">
    <source>
        <dbReference type="EMBL" id="OGG01732.1"/>
    </source>
</evidence>
<keyword evidence="1" id="KW-1133">Transmembrane helix</keyword>
<dbReference type="Proteomes" id="UP000179129">
    <property type="component" value="Unassembled WGS sequence"/>
</dbReference>
<accession>A0A1F5YPB5</accession>
<dbReference type="Gene3D" id="2.60.40.10">
    <property type="entry name" value="Immunoglobulins"/>
    <property type="match status" value="2"/>
</dbReference>
<protein>
    <recommendedName>
        <fullName evidence="4">Fibronectin type-III domain-containing protein</fullName>
    </recommendedName>
</protein>
<dbReference type="EMBL" id="MFIX01000203">
    <property type="protein sequence ID" value="OGG01732.1"/>
    <property type="molecule type" value="Genomic_DNA"/>
</dbReference>
<dbReference type="STRING" id="1817867.A3F83_00480"/>
<name>A0A1F5YPB5_9BACT</name>
<keyword evidence="1" id="KW-0472">Membrane</keyword>
<gene>
    <name evidence="2" type="ORF">A3F83_00480</name>
</gene>
<evidence type="ECO:0000313" key="3">
    <source>
        <dbReference type="Proteomes" id="UP000179129"/>
    </source>
</evidence>
<feature type="transmembrane region" description="Helical" evidence="1">
    <location>
        <begin position="37"/>
        <end position="55"/>
    </location>
</feature>